<dbReference type="Proteomes" id="UP000836841">
    <property type="component" value="Chromosome 2"/>
</dbReference>
<feature type="domain" description="DUF1216" evidence="3">
    <location>
        <begin position="70"/>
        <end position="176"/>
    </location>
</feature>
<feature type="chain" id="PRO_5043717726" description="DUF1216 domain-containing protein" evidence="2">
    <location>
        <begin position="25"/>
        <end position="258"/>
    </location>
</feature>
<protein>
    <recommendedName>
        <fullName evidence="3">DUF1216 domain-containing protein</fullName>
    </recommendedName>
</protein>
<proteinExistence type="predicted"/>
<reference evidence="4 5" key="1">
    <citation type="submission" date="2022-03" db="EMBL/GenBank/DDBJ databases">
        <authorList>
            <person name="Nunn A."/>
            <person name="Chopra R."/>
            <person name="Nunn A."/>
            <person name="Contreras Garrido A."/>
        </authorList>
    </citation>
    <scope>NUCLEOTIDE SEQUENCE [LARGE SCALE GENOMIC DNA]</scope>
</reference>
<name>A0AAU9RPG8_THLAR</name>
<evidence type="ECO:0000256" key="1">
    <source>
        <dbReference type="SAM" id="MobiDB-lite"/>
    </source>
</evidence>
<feature type="signal peptide" evidence="2">
    <location>
        <begin position="1"/>
        <end position="24"/>
    </location>
</feature>
<evidence type="ECO:0000256" key="2">
    <source>
        <dbReference type="SAM" id="SignalP"/>
    </source>
</evidence>
<feature type="compositionally biased region" description="Low complexity" evidence="1">
    <location>
        <begin position="195"/>
        <end position="208"/>
    </location>
</feature>
<organism evidence="4 5">
    <name type="scientific">Thlaspi arvense</name>
    <name type="common">Field penny-cress</name>
    <dbReference type="NCBI Taxonomy" id="13288"/>
    <lineage>
        <taxon>Eukaryota</taxon>
        <taxon>Viridiplantae</taxon>
        <taxon>Streptophyta</taxon>
        <taxon>Embryophyta</taxon>
        <taxon>Tracheophyta</taxon>
        <taxon>Spermatophyta</taxon>
        <taxon>Magnoliopsida</taxon>
        <taxon>eudicotyledons</taxon>
        <taxon>Gunneridae</taxon>
        <taxon>Pentapetalae</taxon>
        <taxon>rosids</taxon>
        <taxon>malvids</taxon>
        <taxon>Brassicales</taxon>
        <taxon>Brassicaceae</taxon>
        <taxon>Thlaspideae</taxon>
        <taxon>Thlaspi</taxon>
    </lineage>
</organism>
<keyword evidence="5" id="KW-1185">Reference proteome</keyword>
<feature type="region of interest" description="Disordered" evidence="1">
    <location>
        <begin position="195"/>
        <end position="258"/>
    </location>
</feature>
<dbReference type="EMBL" id="OU466858">
    <property type="protein sequence ID" value="CAH2045010.1"/>
    <property type="molecule type" value="Genomic_DNA"/>
</dbReference>
<dbReference type="InterPro" id="IPR009605">
    <property type="entry name" value="DUF1216"/>
</dbReference>
<accession>A0AAU9RPG8</accession>
<evidence type="ECO:0000313" key="5">
    <source>
        <dbReference type="Proteomes" id="UP000836841"/>
    </source>
</evidence>
<dbReference type="PANTHER" id="PTHR31607">
    <property type="entry name" value="DUF1216 DOMAIN-CONTAINING PROTEIN-RELATED"/>
    <property type="match status" value="1"/>
</dbReference>
<evidence type="ECO:0000259" key="3">
    <source>
        <dbReference type="Pfam" id="PF06746"/>
    </source>
</evidence>
<evidence type="ECO:0000313" key="4">
    <source>
        <dbReference type="EMBL" id="CAH2045010.1"/>
    </source>
</evidence>
<keyword evidence="2" id="KW-0732">Signal</keyword>
<feature type="compositionally biased region" description="Polar residues" evidence="1">
    <location>
        <begin position="237"/>
        <end position="258"/>
    </location>
</feature>
<sequence>MARTSSAVCLLLLVALSAVYEVQGTFLFRHYMRKFPRRSRDFGPFACNGMLKFVDVLELKCPLKPEYKNFFGKLRSYMGFINSASGSATFDTDLKGKAEGLHTAMSALGGKGGSSADTSNVINVLLSMGKTLSAQKRSGSTEMSFSQRKELIMSMAKWARVISQFVASAASKSGTSIDVSSLGIDGVDASVAIEAGGSPTSGGSPSTAGTGGYGTGASGPTTSSSTQSTNSGSGTTYEGSVNYQSGEKSSQQTVTGSY</sequence>
<gene>
    <name evidence="4" type="ORF">TAV2_LOCUS6835</name>
</gene>
<dbReference type="Pfam" id="PF06746">
    <property type="entry name" value="DUF1216"/>
    <property type="match status" value="1"/>
</dbReference>
<dbReference type="PANTHER" id="PTHR31607:SF37">
    <property type="entry name" value="FOLLISTATIN-LIKE DOMAIN-CONTAINING PROTEIN"/>
    <property type="match status" value="1"/>
</dbReference>
<feature type="compositionally biased region" description="Low complexity" evidence="1">
    <location>
        <begin position="218"/>
        <end position="236"/>
    </location>
</feature>
<dbReference type="AlphaFoldDB" id="A0AAU9RPG8"/>